<name>A0AAD7IXZ1_9AGAR</name>
<keyword evidence="2" id="KW-1185">Reference proteome</keyword>
<feature type="non-terminal residue" evidence="1">
    <location>
        <position position="83"/>
    </location>
</feature>
<accession>A0AAD7IXZ1</accession>
<feature type="non-terminal residue" evidence="1">
    <location>
        <position position="1"/>
    </location>
</feature>
<dbReference type="Proteomes" id="UP001215598">
    <property type="component" value="Unassembled WGS sequence"/>
</dbReference>
<evidence type="ECO:0008006" key="3">
    <source>
        <dbReference type="Google" id="ProtNLM"/>
    </source>
</evidence>
<protein>
    <recommendedName>
        <fullName evidence="3">F-box domain-containing protein</fullName>
    </recommendedName>
</protein>
<dbReference type="AlphaFoldDB" id="A0AAD7IXZ1"/>
<evidence type="ECO:0000313" key="2">
    <source>
        <dbReference type="Proteomes" id="UP001215598"/>
    </source>
</evidence>
<dbReference type="EMBL" id="JARKIB010000061">
    <property type="protein sequence ID" value="KAJ7751642.1"/>
    <property type="molecule type" value="Genomic_DNA"/>
</dbReference>
<dbReference type="Gene3D" id="1.20.1280.50">
    <property type="match status" value="1"/>
</dbReference>
<evidence type="ECO:0000313" key="1">
    <source>
        <dbReference type="EMBL" id="KAJ7751642.1"/>
    </source>
</evidence>
<proteinExistence type="predicted"/>
<reference evidence="1" key="1">
    <citation type="submission" date="2023-03" db="EMBL/GenBank/DDBJ databases">
        <title>Massive genome expansion in bonnet fungi (Mycena s.s.) driven by repeated elements and novel gene families across ecological guilds.</title>
        <authorList>
            <consortium name="Lawrence Berkeley National Laboratory"/>
            <person name="Harder C.B."/>
            <person name="Miyauchi S."/>
            <person name="Viragh M."/>
            <person name="Kuo A."/>
            <person name="Thoen E."/>
            <person name="Andreopoulos B."/>
            <person name="Lu D."/>
            <person name="Skrede I."/>
            <person name="Drula E."/>
            <person name="Henrissat B."/>
            <person name="Morin E."/>
            <person name="Kohler A."/>
            <person name="Barry K."/>
            <person name="LaButti K."/>
            <person name="Morin E."/>
            <person name="Salamov A."/>
            <person name="Lipzen A."/>
            <person name="Mereny Z."/>
            <person name="Hegedus B."/>
            <person name="Baldrian P."/>
            <person name="Stursova M."/>
            <person name="Weitz H."/>
            <person name="Taylor A."/>
            <person name="Grigoriev I.V."/>
            <person name="Nagy L.G."/>
            <person name="Martin F."/>
            <person name="Kauserud H."/>
        </authorList>
    </citation>
    <scope>NUCLEOTIDE SEQUENCE</scope>
    <source>
        <strain evidence="1">CBHHK182m</strain>
    </source>
</reference>
<organism evidence="1 2">
    <name type="scientific">Mycena metata</name>
    <dbReference type="NCBI Taxonomy" id="1033252"/>
    <lineage>
        <taxon>Eukaryota</taxon>
        <taxon>Fungi</taxon>
        <taxon>Dikarya</taxon>
        <taxon>Basidiomycota</taxon>
        <taxon>Agaricomycotina</taxon>
        <taxon>Agaricomycetes</taxon>
        <taxon>Agaricomycetidae</taxon>
        <taxon>Agaricales</taxon>
        <taxon>Marasmiineae</taxon>
        <taxon>Mycenaceae</taxon>
        <taxon>Mycena</taxon>
    </lineage>
</organism>
<sequence>HRRLAEEKTSIQRSLDSILYPILTLPTEITVEIFLHCLPDKPIQPNGSVAPMLLGRICRQWRNIACGAPRLWATLTTYFWTEH</sequence>
<gene>
    <name evidence="1" type="ORF">B0H16DRAFT_1210272</name>
</gene>
<comment type="caution">
    <text evidence="1">The sequence shown here is derived from an EMBL/GenBank/DDBJ whole genome shotgun (WGS) entry which is preliminary data.</text>
</comment>